<evidence type="ECO:0000313" key="1">
    <source>
        <dbReference type="EMBL" id="ATE86534.1"/>
    </source>
</evidence>
<dbReference type="Proteomes" id="UP000225520">
    <property type="component" value="Segment"/>
</dbReference>
<dbReference type="EMBL" id="MF158046">
    <property type="protein sequence ID" value="ATE86534.1"/>
    <property type="molecule type" value="Genomic_DNA"/>
</dbReference>
<keyword evidence="2" id="KW-1185">Reference proteome</keyword>
<proteinExistence type="predicted"/>
<protein>
    <recommendedName>
        <fullName evidence="3">Lipoprotein</fullName>
    </recommendedName>
</protein>
<evidence type="ECO:0008006" key="3">
    <source>
        <dbReference type="Google" id="ProtNLM"/>
    </source>
</evidence>
<reference evidence="1 2" key="1">
    <citation type="submission" date="2017-05" db="EMBL/GenBank/DDBJ databases">
        <title>The isolation and characterization of 16 novel Shigella-infecting phages from the environment.</title>
        <authorList>
            <person name="Doore S.M."/>
            <person name="Schrad J.R."/>
            <person name="Dover J.A."/>
            <person name="Parent K.N."/>
        </authorList>
    </citation>
    <scope>NUCLEOTIDE SEQUENCE [LARGE SCALE GENOMIC DNA]</scope>
</reference>
<name>A0A291AZW5_9CAUD</name>
<dbReference type="PROSITE" id="PS51257">
    <property type="entry name" value="PROKAR_LIPOPROTEIN"/>
    <property type="match status" value="1"/>
</dbReference>
<accession>A0A291AZW5</accession>
<sequence length="90" mass="9751">MSEIMKYINRSIAALVLAVSLAGCTDADNATKILSSSGFTNIEITGYNWFGCSENDFQHTGFRAIGPTGQKVEGTVCSGLFFKDSTIRFK</sequence>
<gene>
    <name evidence="1" type="ORF">Sf23_gp124</name>
</gene>
<evidence type="ECO:0000313" key="2">
    <source>
        <dbReference type="Proteomes" id="UP000225520"/>
    </source>
</evidence>
<organism evidence="1 2">
    <name type="scientific">Shigella phage Sf23</name>
    <dbReference type="NCBI Taxonomy" id="2024321"/>
    <lineage>
        <taxon>Viruses</taxon>
        <taxon>Duplodnaviria</taxon>
        <taxon>Heunggongvirae</taxon>
        <taxon>Uroviricota</taxon>
        <taxon>Caudoviricetes</taxon>
        <taxon>Pantevenvirales</taxon>
        <taxon>Straboviridae</taxon>
        <taxon>Tevenvirinae</taxon>
        <taxon>Tequatrovirus</taxon>
        <taxon>Tequatrovirus sf23</taxon>
    </lineage>
</organism>